<reference evidence="1 2" key="1">
    <citation type="submission" date="2015-01" db="EMBL/GenBank/DDBJ databases">
        <title>Evolution of Trichinella species and genotypes.</title>
        <authorList>
            <person name="Korhonen P.K."/>
            <person name="Edoardo P."/>
            <person name="Giuseppe L.R."/>
            <person name="Gasser R.B."/>
        </authorList>
    </citation>
    <scope>NUCLEOTIDE SEQUENCE [LARGE SCALE GENOMIC DNA]</scope>
    <source>
        <strain evidence="1">ISS588</strain>
    </source>
</reference>
<evidence type="ECO:0000313" key="1">
    <source>
        <dbReference type="EMBL" id="KRZ21307.1"/>
    </source>
</evidence>
<dbReference type="EMBL" id="JYDS01000210">
    <property type="protein sequence ID" value="KRZ21307.1"/>
    <property type="molecule type" value="Genomic_DNA"/>
</dbReference>
<organism evidence="1 2">
    <name type="scientific">Trichinella pseudospiralis</name>
    <name type="common">Parasitic roundworm</name>
    <dbReference type="NCBI Taxonomy" id="6337"/>
    <lineage>
        <taxon>Eukaryota</taxon>
        <taxon>Metazoa</taxon>
        <taxon>Ecdysozoa</taxon>
        <taxon>Nematoda</taxon>
        <taxon>Enoplea</taxon>
        <taxon>Dorylaimia</taxon>
        <taxon>Trichinellida</taxon>
        <taxon>Trichinellidae</taxon>
        <taxon>Trichinella</taxon>
    </lineage>
</organism>
<proteinExistence type="predicted"/>
<dbReference type="Proteomes" id="UP000054805">
    <property type="component" value="Unassembled WGS sequence"/>
</dbReference>
<protein>
    <submittedName>
        <fullName evidence="1">Uncharacterized protein</fullName>
    </submittedName>
</protein>
<keyword evidence="2" id="KW-1185">Reference proteome</keyword>
<gene>
    <name evidence="1" type="ORF">T4B_10346</name>
</gene>
<accession>A0A0V1IEU1</accession>
<comment type="caution">
    <text evidence="1">The sequence shown here is derived from an EMBL/GenBank/DDBJ whole genome shotgun (WGS) entry which is preliminary data.</text>
</comment>
<evidence type="ECO:0000313" key="2">
    <source>
        <dbReference type="Proteomes" id="UP000054805"/>
    </source>
</evidence>
<feature type="non-terminal residue" evidence="1">
    <location>
        <position position="1"/>
    </location>
</feature>
<name>A0A0V1IEU1_TRIPS</name>
<dbReference type="AlphaFoldDB" id="A0A0V1IEU1"/>
<sequence>LKGSPFFARASLWFMLKSNPETSFNMNNDDDDEREMEAENSSFIHFPGLMLVVLELSGNWKVTGKVIEWKCKEMVMETANSNHNSNKDQCQTGIYSDLVLVCRWSSTA</sequence>
<feature type="non-terminal residue" evidence="1">
    <location>
        <position position="108"/>
    </location>
</feature>